<feature type="domain" description="HTH luxR-type" evidence="1">
    <location>
        <begin position="735"/>
        <end position="800"/>
    </location>
</feature>
<dbReference type="PROSITE" id="PS50043">
    <property type="entry name" value="HTH_LUXR_2"/>
    <property type="match status" value="1"/>
</dbReference>
<dbReference type="PRINTS" id="PR00364">
    <property type="entry name" value="DISEASERSIST"/>
</dbReference>
<evidence type="ECO:0000313" key="2">
    <source>
        <dbReference type="EMBL" id="GAA0922350.1"/>
    </source>
</evidence>
<proteinExistence type="predicted"/>
<dbReference type="RefSeq" id="WP_343949616.1">
    <property type="nucleotide sequence ID" value="NZ_BAAAHQ010000008.1"/>
</dbReference>
<gene>
    <name evidence="2" type="ORF">GCM10009560_21680</name>
</gene>
<dbReference type="CDD" id="cd06170">
    <property type="entry name" value="LuxR_C_like"/>
    <property type="match status" value="1"/>
</dbReference>
<dbReference type="SUPFAM" id="SSF52540">
    <property type="entry name" value="P-loop containing nucleoside triphosphate hydrolases"/>
    <property type="match status" value="1"/>
</dbReference>
<dbReference type="InterPro" id="IPR058852">
    <property type="entry name" value="HTH_77"/>
</dbReference>
<dbReference type="EMBL" id="BAAAHQ010000008">
    <property type="protein sequence ID" value="GAA0922350.1"/>
    <property type="molecule type" value="Genomic_DNA"/>
</dbReference>
<dbReference type="Pfam" id="PF00196">
    <property type="entry name" value="GerE"/>
    <property type="match status" value="1"/>
</dbReference>
<dbReference type="Gene3D" id="1.25.40.10">
    <property type="entry name" value="Tetratricopeptide repeat domain"/>
    <property type="match status" value="1"/>
</dbReference>
<dbReference type="InterPro" id="IPR011990">
    <property type="entry name" value="TPR-like_helical_dom_sf"/>
</dbReference>
<dbReference type="PANTHER" id="PTHR47691:SF3">
    <property type="entry name" value="HTH-TYPE TRANSCRIPTIONAL REGULATOR RV0890C-RELATED"/>
    <property type="match status" value="1"/>
</dbReference>
<protein>
    <recommendedName>
        <fullName evidence="1">HTH luxR-type domain-containing protein</fullName>
    </recommendedName>
</protein>
<dbReference type="SUPFAM" id="SSF48452">
    <property type="entry name" value="TPR-like"/>
    <property type="match status" value="1"/>
</dbReference>
<dbReference type="Proteomes" id="UP001501578">
    <property type="component" value="Unassembled WGS sequence"/>
</dbReference>
<dbReference type="SUPFAM" id="SSF46894">
    <property type="entry name" value="C-terminal effector domain of the bipartite response regulators"/>
    <property type="match status" value="1"/>
</dbReference>
<evidence type="ECO:0000313" key="3">
    <source>
        <dbReference type="Proteomes" id="UP001501578"/>
    </source>
</evidence>
<dbReference type="InterPro" id="IPR016032">
    <property type="entry name" value="Sig_transdc_resp-reg_C-effctor"/>
</dbReference>
<evidence type="ECO:0000259" key="1">
    <source>
        <dbReference type="PROSITE" id="PS50043"/>
    </source>
</evidence>
<dbReference type="InterPro" id="IPR036388">
    <property type="entry name" value="WH-like_DNA-bd_sf"/>
</dbReference>
<dbReference type="Gene3D" id="3.40.50.300">
    <property type="entry name" value="P-loop containing nucleotide triphosphate hydrolases"/>
    <property type="match status" value="1"/>
</dbReference>
<dbReference type="Gene3D" id="1.10.10.10">
    <property type="entry name" value="Winged helix-like DNA-binding domain superfamily/Winged helix DNA-binding domain"/>
    <property type="match status" value="1"/>
</dbReference>
<accession>A0ABN1P421</accession>
<name>A0ABN1P421_9ACTN</name>
<dbReference type="Pfam" id="PF25872">
    <property type="entry name" value="HTH_77"/>
    <property type="match status" value="1"/>
</dbReference>
<dbReference type="InterPro" id="IPR027417">
    <property type="entry name" value="P-loop_NTPase"/>
</dbReference>
<dbReference type="PANTHER" id="PTHR47691">
    <property type="entry name" value="REGULATOR-RELATED"/>
    <property type="match status" value="1"/>
</dbReference>
<dbReference type="PRINTS" id="PR00038">
    <property type="entry name" value="HTHLUXR"/>
</dbReference>
<dbReference type="PROSITE" id="PS00622">
    <property type="entry name" value="HTH_LUXR_1"/>
    <property type="match status" value="1"/>
</dbReference>
<organism evidence="2 3">
    <name type="scientific">Nonomuraea longicatena</name>
    <dbReference type="NCBI Taxonomy" id="83682"/>
    <lineage>
        <taxon>Bacteria</taxon>
        <taxon>Bacillati</taxon>
        <taxon>Actinomycetota</taxon>
        <taxon>Actinomycetes</taxon>
        <taxon>Streptosporangiales</taxon>
        <taxon>Streptosporangiaceae</taxon>
        <taxon>Nonomuraea</taxon>
    </lineage>
</organism>
<dbReference type="InterPro" id="IPR000792">
    <property type="entry name" value="Tscrpt_reg_LuxR_C"/>
</dbReference>
<keyword evidence="3" id="KW-1185">Reference proteome</keyword>
<comment type="caution">
    <text evidence="2">The sequence shown here is derived from an EMBL/GenBank/DDBJ whole genome shotgun (WGS) entry which is preliminary data.</text>
</comment>
<reference evidence="2 3" key="1">
    <citation type="journal article" date="2019" name="Int. J. Syst. Evol. Microbiol.">
        <title>The Global Catalogue of Microorganisms (GCM) 10K type strain sequencing project: providing services to taxonomists for standard genome sequencing and annotation.</title>
        <authorList>
            <consortium name="The Broad Institute Genomics Platform"/>
            <consortium name="The Broad Institute Genome Sequencing Center for Infectious Disease"/>
            <person name="Wu L."/>
            <person name="Ma J."/>
        </authorList>
    </citation>
    <scope>NUCLEOTIDE SEQUENCE [LARGE SCALE GENOMIC DNA]</scope>
    <source>
        <strain evidence="2 3">JCM 11136</strain>
    </source>
</reference>
<dbReference type="SMART" id="SM00421">
    <property type="entry name" value="HTH_LUXR"/>
    <property type="match status" value="1"/>
</dbReference>
<sequence length="804" mass="86739">MADALLHNLPAEPNRFVGRERDIDDLCAMFHETRAVTLCGVGGIGKTRLALRVAAKLVPENADGVWLVELARLNRPELVLQEVADVFRLETEPGHSPLDTLVARLSNATCLIVLDNCEHLIEAAAHTTAALLAMCPEVRVLATSREAMRIPGELIWHVPPLDLPGDDPAEAESVQLFLNRARAAGTQLGEGSLPDVARLCRALDGLPLALELAAARTRMLSPGQIADRIDDRFALLTSGDRTAPARQRTLAAAVEWSHDLLSTAEKTLLRRLSVLAGGFDLDLVERVCAEPPLSDAMVVPLLGALVDKSLVVCDEQRGRFRLLDTIRQFAADRLAESDEERLVRDLHLRVLVRLQELAFEAEFVTPRLSWQERLAALTGSRERLGDQREALEWVLRSGNFALGLRLCVRSSGLLSMGGGAGEIVSWMERLLDQDLSRVPRELVAVAKGYLSYGLLARDELEVGLTAALEGLAEMDGDPFMLAATHAIAAGALMRMGRAEEASAHIEQAMTVAHAHDDQLNEVSALVALSVHALRRGRHREAQRLVAEAHAAAMSHGHPWSAALATTHLGVVAERRGDLEAASEHYDAAISWLRRLDNRGELSECLARSGRIMALRGEGAAAKERLVEALAVARQCGIRQALSRCLASLSTMAEAEGDLDGAVLASSAASSLRESMGHKVGSHAADELLARARAKLGEGRTTALWSKGRARPPLEVAALVLDGRRPEPAPVRVLQVEAPSALLTVREMEIAGLLTRGLSNKAIGEELVISPATVARHIANIMEKLGYTSRAQIAVWAAEHGVPSA</sequence>